<reference evidence="4" key="6">
    <citation type="journal article" date="2008" name="Nucleic Acids Res.">
        <title>The rice annotation project database (RAP-DB): 2008 update.</title>
        <authorList>
            <consortium name="The rice annotation project (RAP)"/>
        </authorList>
    </citation>
    <scope>GENOME REANNOTATION</scope>
    <source>
        <strain evidence="4">cv. Nipponbare</strain>
    </source>
</reference>
<proteinExistence type="predicted"/>
<evidence type="ECO:0000313" key="2">
    <source>
        <dbReference type="EMBL" id="AAV44051.1"/>
    </source>
</evidence>
<dbReference type="EMBL" id="AP008211">
    <property type="protein sequence ID" value="BAH93081.1"/>
    <property type="molecule type" value="Genomic_DNA"/>
</dbReference>
<reference evidence="3" key="4">
    <citation type="journal article" date="2007" name="Genome Res.">
        <title>Curated Genome Annotation of Oryza sativa ssp. japonica and Comparative Genome Analysis with Arabidopsis thaliana.</title>
        <authorList>
            <consortium name="The Rice Annotation Project (RAP)"/>
            <person name="Itoh T."/>
            <person name="Tanaka T."/>
            <person name="Barrero R.A."/>
            <person name="Yamasaki C."/>
            <person name="Fujii Y."/>
            <person name="Hilton P.B."/>
            <person name="Antonio B.A."/>
            <person name="Aono H."/>
            <person name="Apweiler R."/>
            <person name="Bruskiewich R."/>
            <person name="Bureau T."/>
            <person name="Burr F."/>
            <person name="Costa de Oliveira A."/>
            <person name="Fuks G."/>
            <person name="Habara T."/>
            <person name="Haberer G."/>
            <person name="Han B."/>
            <person name="Harada E."/>
            <person name="Hiraki A.T."/>
            <person name="Hirochika H."/>
            <person name="Hoen D."/>
            <person name="Hokari H."/>
            <person name="Hosokawa S."/>
            <person name="Hsing Y."/>
            <person name="Ikawa H."/>
            <person name="Ikeo K."/>
            <person name="Imanishi T."/>
            <person name="Ito Y."/>
            <person name="Jaiswal P."/>
            <person name="Kanno M."/>
            <person name="Kawahara Y."/>
            <person name="Kawamura T."/>
            <person name="Kawashima H."/>
            <person name="Khurana J.P."/>
            <person name="Kikuchi S."/>
            <person name="Komatsu S."/>
            <person name="Koyanagi K.O."/>
            <person name="Kubooka H."/>
            <person name="Lieberherr D."/>
            <person name="Lin Y.C."/>
            <person name="Lonsdale D."/>
            <person name="Matsumoto T."/>
            <person name="Matsuya A."/>
            <person name="McCombie W.R."/>
            <person name="Messing J."/>
            <person name="Miyao A."/>
            <person name="Mulder N."/>
            <person name="Nagamura Y."/>
            <person name="Nam J."/>
            <person name="Namiki N."/>
            <person name="Numa H."/>
            <person name="Nurimoto S."/>
            <person name="O'donovan C."/>
            <person name="Ohyanagi H."/>
            <person name="Okido T."/>
            <person name="Oota S."/>
            <person name="Osato N."/>
            <person name="Palmer L.E."/>
            <person name="Quetier F."/>
            <person name="Raghuvanshi S."/>
            <person name="Saichi N."/>
            <person name="Sakai H."/>
            <person name="Sakai Y."/>
            <person name="Sakata K."/>
            <person name="Sakurai T."/>
            <person name="Sato F."/>
            <person name="Sato Y."/>
            <person name="Schoof H."/>
            <person name="Seki M."/>
            <person name="Shibata M."/>
            <person name="Shimizu Y."/>
            <person name="Shinozaki K."/>
            <person name="Shinso Y."/>
            <person name="Singh N.K."/>
            <person name="Smith-White B."/>
            <person name="Takeda J."/>
            <person name="Tanino M."/>
            <person name="Tatusova T."/>
            <person name="Thongjuea S."/>
            <person name="Todokoro F."/>
            <person name="Tsugane M."/>
            <person name="Tyagi A.K."/>
            <person name="Vanavichit A."/>
            <person name="Wang A."/>
            <person name="Wing R.A."/>
            <person name="Yamaguchi K."/>
            <person name="Yamamoto M."/>
            <person name="Yamamoto N."/>
            <person name="Yu Y."/>
            <person name="Zhang H."/>
            <person name="Zhao Q."/>
            <person name="Higo K."/>
            <person name="Burr B."/>
            <person name="Gojobori T."/>
            <person name="Sasaki T."/>
        </authorList>
    </citation>
    <scope>NUCLEOTIDE SEQUENCE</scope>
</reference>
<protein>
    <submittedName>
        <fullName evidence="3">Os05g0326600 protein</fullName>
    </submittedName>
</protein>
<accession>Q5W691</accession>
<feature type="region of interest" description="Disordered" evidence="1">
    <location>
        <begin position="95"/>
        <end position="128"/>
    </location>
</feature>
<reference evidence="3" key="5">
    <citation type="journal article" date="2008" name="Nucleic Acids Res.">
        <title>The Rice Annotation Project Database (RAP-DB): 2008 update.</title>
        <authorList>
            <consortium name="The Rice Annotation Project (RAP)"/>
            <person name="Tanaka T."/>
            <person name="Antonio B.A."/>
            <person name="Kikuchi S."/>
            <person name="Matsumoto T."/>
            <person name="Nagamura Y."/>
            <person name="Numa H."/>
            <person name="Sakai H."/>
            <person name="Wu J."/>
            <person name="Itoh T."/>
            <person name="Sasaki T."/>
            <person name="Aono R."/>
            <person name="Fujii Y."/>
            <person name="Habara T."/>
            <person name="Harada E."/>
            <person name="Kanno M."/>
            <person name="Kawahara Y."/>
            <person name="Kawashima H."/>
            <person name="Kubooka H."/>
            <person name="Matsuya A."/>
            <person name="Nakaoka H."/>
            <person name="Saichi N."/>
            <person name="Sanbonmatsu R."/>
            <person name="Sato Y."/>
            <person name="Shinso Y."/>
            <person name="Suzuki M."/>
            <person name="Takeda J."/>
            <person name="Tanino M."/>
            <person name="Todokoro F."/>
            <person name="Yamaguchi K."/>
            <person name="Yamamoto N."/>
            <person name="Yamasaki C."/>
            <person name="Imanishi T."/>
            <person name="Okido T."/>
            <person name="Tada M."/>
            <person name="Ikeo K."/>
            <person name="Tateno Y."/>
            <person name="Gojobori T."/>
            <person name="Lin Y.C."/>
            <person name="Wei F.J."/>
            <person name="Hsing Y.I."/>
            <person name="Zhao Q."/>
            <person name="Han B."/>
            <person name="Kramer M.R."/>
            <person name="McCombie R.W."/>
            <person name="Lonsdale D."/>
            <person name="O'Donovan C.C."/>
            <person name="Whitfield E.J."/>
            <person name="Apweiler R."/>
            <person name="Koyanagi K.O."/>
            <person name="Khurana J.P."/>
            <person name="Raghuvanshi S."/>
            <person name="Singh N.K."/>
            <person name="Tyagi A.K."/>
            <person name="Haberer G."/>
            <person name="Fujisawa M."/>
            <person name="Hosokawa S."/>
            <person name="Ito Y."/>
            <person name="Ikawa H."/>
            <person name="Shibata M."/>
            <person name="Yamamoto M."/>
            <person name="Bruskiewich R.M."/>
            <person name="Hoen D.R."/>
            <person name="Bureau TE."/>
            <person name="Namiki N."/>
            <person name="Ohyanagi H."/>
            <person name="Sakai Y."/>
            <person name="Nobushima S."/>
            <person name="Sakata K."/>
            <person name="Barrero R.A."/>
            <person name="Sato Y."/>
            <person name="Souvorov A."/>
            <person name="Smith-White B."/>
            <person name="Tatusova T."/>
            <person name="An S."/>
            <person name="An G."/>
            <person name="OOta S."/>
            <person name="Fuks G."/>
            <person name="Messing J."/>
            <person name="Christie K.R."/>
            <person name="Lieberherr D."/>
            <person name="Kim H."/>
            <person name="Zuccolo A."/>
            <person name="Wing R.A."/>
            <person name="Nobuta K."/>
            <person name="Green P.J."/>
            <person name="Lu C."/>
            <person name="Meyers BC."/>
            <person name="Chaparro C."/>
            <person name="Piegu B."/>
            <person name="Panaud O."/>
            <person name="Echeverria M."/>
        </authorList>
    </citation>
    <scope>NUCLEOTIDE SEQUENCE</scope>
</reference>
<reference evidence="2" key="1">
    <citation type="submission" date="2004-11" db="EMBL/GenBank/DDBJ databases">
        <title>Oryza sativa BAC OSJNBa0076A09 genomic sequence.</title>
        <authorList>
            <person name="Chow T.-Y."/>
            <person name="Hsing Y.-I.C."/>
            <person name="Chen C.-S."/>
            <person name="Chen H.-H."/>
            <person name="Liu S.-M."/>
            <person name="Chao Y.-T."/>
            <person name="Chang S.-J."/>
            <person name="Chen H.-C."/>
            <person name="Chen S.-K."/>
            <person name="Chen T.-R."/>
            <person name="Chen Y.-L."/>
            <person name="Cheng C.-H."/>
            <person name="Chung C.-I."/>
            <person name="Han S.-Y."/>
            <person name="Hsiao S.-H."/>
            <person name="Hsiung J.-N."/>
            <person name="Hsu C.-H."/>
            <person name="Huang J.-J."/>
            <person name="Kau P.-I."/>
            <person name="Lee M.-C."/>
            <person name="Leu H.-L."/>
            <person name="Li Y.-F."/>
            <person name="Lin S.-J."/>
            <person name="Lin Y.-C."/>
            <person name="Wu S.-W."/>
            <person name="Yu C.-Y."/>
            <person name="Yu S.-W."/>
            <person name="Wu H.-P."/>
            <person name="Shaw J.-F."/>
            <person name="Yu Y."/>
            <person name="Rambo T."/>
            <person name="Currie J."/>
            <person name="Collura K."/>
            <person name="Soderlund C."/>
            <person name="Wing R."/>
        </authorList>
    </citation>
    <scope>NUCLEOTIDE SEQUENCE</scope>
</reference>
<evidence type="ECO:0000256" key="1">
    <source>
        <dbReference type="SAM" id="MobiDB-lite"/>
    </source>
</evidence>
<reference evidence="3" key="3">
    <citation type="journal article" date="2006" name="Nucleic Acids Res.">
        <title>The Rice Annotation Project Database (RAP-DB): hub for Oryza sativa ssp. japonica genome information.</title>
        <authorList>
            <person name="Ohyanagi H."/>
            <person name="Tanaka T."/>
            <person name="Sakai H."/>
            <person name="Shigemoto Y."/>
            <person name="Yamaguchi K."/>
            <person name="Habara T."/>
            <person name="Fujii Y."/>
            <person name="Antonio B.A."/>
            <person name="Nagamura Y."/>
            <person name="Imanishi T."/>
            <person name="Ikeo K."/>
            <person name="Itoh T."/>
            <person name="Gojobori T."/>
            <person name="Sasaki T."/>
        </authorList>
    </citation>
    <scope>NUCLEOTIDE SEQUENCE</scope>
</reference>
<reference evidence="3 4" key="2">
    <citation type="journal article" date="2005" name="Nature">
        <title>The map-based sequence of the rice genome.</title>
        <authorList>
            <consortium name="International rice genome sequencing project (IRGSP)"/>
            <person name="Matsumoto T."/>
            <person name="Wu J."/>
            <person name="Kanamori H."/>
            <person name="Katayose Y."/>
            <person name="Fujisawa M."/>
            <person name="Namiki N."/>
            <person name="Mizuno H."/>
            <person name="Yamamoto K."/>
            <person name="Antonio B.A."/>
            <person name="Baba T."/>
            <person name="Sakata K."/>
            <person name="Nagamura Y."/>
            <person name="Aoki H."/>
            <person name="Arikawa K."/>
            <person name="Arita K."/>
            <person name="Bito T."/>
            <person name="Chiden Y."/>
            <person name="Fujitsuka N."/>
            <person name="Fukunaka R."/>
            <person name="Hamada M."/>
            <person name="Harada C."/>
            <person name="Hayashi A."/>
            <person name="Hijishita S."/>
            <person name="Honda M."/>
            <person name="Hosokawa S."/>
            <person name="Ichikawa Y."/>
            <person name="Idonuma A."/>
            <person name="Iijima M."/>
            <person name="Ikeda M."/>
            <person name="Ikeno M."/>
            <person name="Ito K."/>
            <person name="Ito S."/>
            <person name="Ito T."/>
            <person name="Ito Y."/>
            <person name="Ito Y."/>
            <person name="Iwabuchi A."/>
            <person name="Kamiya K."/>
            <person name="Karasawa W."/>
            <person name="Kurita K."/>
            <person name="Katagiri S."/>
            <person name="Kikuta A."/>
            <person name="Kobayashi H."/>
            <person name="Kobayashi N."/>
            <person name="Machita K."/>
            <person name="Maehara T."/>
            <person name="Masukawa M."/>
            <person name="Mizubayashi T."/>
            <person name="Mukai Y."/>
            <person name="Nagasaki H."/>
            <person name="Nagata Y."/>
            <person name="Naito S."/>
            <person name="Nakashima M."/>
            <person name="Nakama Y."/>
            <person name="Nakamichi Y."/>
            <person name="Nakamura M."/>
            <person name="Meguro A."/>
            <person name="Negishi M."/>
            <person name="Ohta I."/>
            <person name="Ohta T."/>
            <person name="Okamoto M."/>
            <person name="Ono N."/>
            <person name="Saji S."/>
            <person name="Sakaguchi M."/>
            <person name="Sakai K."/>
            <person name="Shibata M."/>
            <person name="Shimokawa T."/>
            <person name="Song J."/>
            <person name="Takazaki Y."/>
            <person name="Terasawa K."/>
            <person name="Tsugane M."/>
            <person name="Tsuji K."/>
            <person name="Ueda S."/>
            <person name="Waki K."/>
            <person name="Yamagata H."/>
            <person name="Yamamoto M."/>
            <person name="Yamamoto S."/>
            <person name="Yamane H."/>
            <person name="Yoshiki S."/>
            <person name="Yoshihara R."/>
            <person name="Yukawa K."/>
            <person name="Zhong H."/>
            <person name="Yano M."/>
            <person name="Yuan Q."/>
            <person name="Ouyang S."/>
            <person name="Liu J."/>
            <person name="Jones K.M."/>
            <person name="Gansberger K."/>
            <person name="Moffat K."/>
            <person name="Hill J."/>
            <person name="Bera J."/>
            <person name="Fadrosh D."/>
            <person name="Jin S."/>
            <person name="Johri S."/>
            <person name="Kim M."/>
            <person name="Overton L."/>
            <person name="Reardon M."/>
            <person name="Tsitrin T."/>
            <person name="Vuong H."/>
            <person name="Weaver B."/>
            <person name="Ciecko A."/>
            <person name="Tallon L."/>
            <person name="Jackson J."/>
            <person name="Pai G."/>
            <person name="Aken S.V."/>
            <person name="Utterback T."/>
            <person name="Reidmuller S."/>
            <person name="Feldblyum T."/>
            <person name="Hsiao J."/>
            <person name="Zismann V."/>
            <person name="Iobst S."/>
            <person name="de Vazeille A.R."/>
            <person name="Buell C.R."/>
            <person name="Ying K."/>
            <person name="Li Y."/>
            <person name="Lu T."/>
            <person name="Huang Y."/>
            <person name="Zhao Q."/>
            <person name="Feng Q."/>
            <person name="Zhang L."/>
            <person name="Zhu J."/>
            <person name="Weng Q."/>
            <person name="Mu J."/>
            <person name="Lu Y."/>
            <person name="Fan D."/>
            <person name="Liu Y."/>
            <person name="Guan J."/>
            <person name="Zhang Y."/>
            <person name="Yu S."/>
            <person name="Liu X."/>
            <person name="Zhang Y."/>
            <person name="Hong G."/>
            <person name="Han B."/>
            <person name="Choisne N."/>
            <person name="Demange N."/>
            <person name="Orjeda G."/>
            <person name="Samain S."/>
            <person name="Cattolico L."/>
            <person name="Pelletier E."/>
            <person name="Couloux A."/>
            <person name="Segurens B."/>
            <person name="Wincker P."/>
            <person name="D'Hont A."/>
            <person name="Scarpelli C."/>
            <person name="Weissenbach J."/>
            <person name="Salanoubat M."/>
            <person name="Quetier F."/>
            <person name="Yu Y."/>
            <person name="Kim H.R."/>
            <person name="Rambo T."/>
            <person name="Currie J."/>
            <person name="Collura K."/>
            <person name="Luo M."/>
            <person name="Yang T."/>
            <person name="Ammiraju J.S.S."/>
            <person name="Engler F."/>
            <person name="Soderlund C."/>
            <person name="Wing R.A."/>
            <person name="Palmer L.E."/>
            <person name="de la Bastide M."/>
            <person name="Spiegel L."/>
            <person name="Nascimento L."/>
            <person name="Zutavern T."/>
            <person name="O'Shaughnessy A."/>
            <person name="Dike S."/>
            <person name="Dedhia N."/>
            <person name="Preston R."/>
            <person name="Balija V."/>
            <person name="McCombie W.R."/>
            <person name="Chow T."/>
            <person name="Chen H."/>
            <person name="Chung M."/>
            <person name="Chen C."/>
            <person name="Shaw J."/>
            <person name="Wu H."/>
            <person name="Hsiao K."/>
            <person name="Chao Y."/>
            <person name="Chu M."/>
            <person name="Cheng C."/>
            <person name="Hour A."/>
            <person name="Lee P."/>
            <person name="Lin S."/>
            <person name="Lin Y."/>
            <person name="Liou J."/>
            <person name="Liu S."/>
            <person name="Hsing Y."/>
            <person name="Raghuvanshi S."/>
            <person name="Mohanty A."/>
            <person name="Bharti A.K."/>
            <person name="Gaur A."/>
            <person name="Gupta V."/>
            <person name="Kumar D."/>
            <person name="Ravi V."/>
            <person name="Vij S."/>
            <person name="Kapur A."/>
            <person name="Khurana P."/>
            <person name="Khurana P."/>
            <person name="Khurana J.P."/>
            <person name="Tyagi A.K."/>
            <person name="Gaikwad K."/>
            <person name="Singh A."/>
            <person name="Dalal V."/>
            <person name="Srivastava S."/>
            <person name="Dixit A."/>
            <person name="Pal A.K."/>
            <person name="Ghazi I.A."/>
            <person name="Yadav M."/>
            <person name="Pandit A."/>
            <person name="Bhargava A."/>
            <person name="Sureshbabu K."/>
            <person name="Batra K."/>
            <person name="Sharma T.R."/>
            <person name="Mohapatra T."/>
            <person name="Singh N.K."/>
            <person name="Messing J."/>
            <person name="Nelson A.B."/>
            <person name="Fuks G."/>
            <person name="Kavchok S."/>
            <person name="Keizer G."/>
            <person name="Linton E."/>
            <person name="Llaca V."/>
            <person name="Song R."/>
            <person name="Tanyolac B."/>
            <person name="Young S."/>
            <person name="Ho-Il K."/>
            <person name="Hahn J.H."/>
            <person name="Sangsakoo G."/>
            <person name="Vanavichit A."/>
            <person name="de Mattos Luiz.A.T."/>
            <person name="Zimmer P.D."/>
            <person name="Malone G."/>
            <person name="Dellagostin O."/>
            <person name="de Oliveira A.C."/>
            <person name="Bevan M."/>
            <person name="Bancroft I."/>
            <person name="Minx P."/>
            <person name="Cordum H."/>
            <person name="Wilson R."/>
            <person name="Cheng Z."/>
            <person name="Jin W."/>
            <person name="Jiang J."/>
            <person name="Leong S.A."/>
            <person name="Iwama H."/>
            <person name="Gojobori T."/>
            <person name="Itoh T."/>
            <person name="Niimura Y."/>
            <person name="Fujii Y."/>
            <person name="Habara T."/>
            <person name="Sakai H."/>
            <person name="Sato Y."/>
            <person name="Wilson G."/>
            <person name="Kumar K."/>
            <person name="McCouch S."/>
            <person name="Juretic N."/>
            <person name="Hoen D."/>
            <person name="Wright S."/>
            <person name="Bruskiewich R."/>
            <person name="Bureau T."/>
            <person name="Miyao A."/>
            <person name="Hirochika H."/>
            <person name="Nishikawa T."/>
            <person name="Kadowaki K."/>
            <person name="Sugiura M."/>
            <person name="Burr B."/>
            <person name="Sasaki T."/>
        </authorList>
    </citation>
    <scope>NUCLEOTIDE SEQUENCE [LARGE SCALE GENOMIC DNA]</scope>
    <source>
        <strain evidence="4">cv. Nipponbare</strain>
    </source>
</reference>
<dbReference type="Proteomes" id="UP000000763">
    <property type="component" value="Chromosome 5"/>
</dbReference>
<dbReference type="KEGG" id="dosa:Os05g0326600"/>
<dbReference type="EMBL" id="AC137748">
    <property type="protein sequence ID" value="AAV44051.1"/>
    <property type="molecule type" value="Genomic_DNA"/>
</dbReference>
<evidence type="ECO:0000313" key="3">
    <source>
        <dbReference type="EMBL" id="BAH93081.1"/>
    </source>
</evidence>
<gene>
    <name evidence="3" type="ordered locus">Os05g0326600</name>
    <name evidence="2" type="ORF">OSJNBa0076A09.4</name>
</gene>
<organism evidence="2 4">
    <name type="scientific">Oryza sativa subsp. japonica</name>
    <name type="common">Rice</name>
    <dbReference type="NCBI Taxonomy" id="39947"/>
    <lineage>
        <taxon>Eukaryota</taxon>
        <taxon>Viridiplantae</taxon>
        <taxon>Streptophyta</taxon>
        <taxon>Embryophyta</taxon>
        <taxon>Tracheophyta</taxon>
        <taxon>Spermatophyta</taxon>
        <taxon>Magnoliopsida</taxon>
        <taxon>Liliopsida</taxon>
        <taxon>Poales</taxon>
        <taxon>Poaceae</taxon>
        <taxon>BOP clade</taxon>
        <taxon>Oryzoideae</taxon>
        <taxon>Oryzeae</taxon>
        <taxon>Oryzinae</taxon>
        <taxon>Oryza</taxon>
        <taxon>Oryza sativa</taxon>
    </lineage>
</organism>
<dbReference type="AlphaFoldDB" id="Q5W691"/>
<reference evidence="3" key="8">
    <citation type="submission" date="2012-08" db="EMBL/GenBank/DDBJ databases">
        <title>The Second Rice Annotation Project Meeting (RAP2).</title>
        <authorList>
            <consortium name="The Rice Annotation Project (RAP)"/>
        </authorList>
    </citation>
    <scope>NUCLEOTIDE SEQUENCE</scope>
</reference>
<reference evidence="3" key="7">
    <citation type="submission" date="2012-08" db="EMBL/GenBank/DDBJ databases">
        <title>Oryza sativa nipponbare(GA3) genomic DNA, chromosome 5.</title>
        <authorList>
            <consortium name="IRGSP(International Rice Genome Sequencing Project)"/>
        </authorList>
    </citation>
    <scope>NUCLEOTIDE SEQUENCE</scope>
</reference>
<name>Q5W691_ORYSJ</name>
<sequence>MPPTLALSGRKVAAIMSSEVQFAKDEENKLDASHLAQVLLSKGYEEHCSQPSTMYSHFFFTGIRCWKHGHLIWLGSTGLQYCTYMIQEPALNRSRPPIVHSSPRSLAGCRATPPIPKPSPCYSPSISA</sequence>
<evidence type="ECO:0000313" key="4">
    <source>
        <dbReference type="Proteomes" id="UP000000763"/>
    </source>
</evidence>